<dbReference type="InterPro" id="IPR020845">
    <property type="entry name" value="AMP-binding_CS"/>
</dbReference>
<evidence type="ECO:0000256" key="1">
    <source>
        <dbReference type="ARBA" id="ARBA00006432"/>
    </source>
</evidence>
<comment type="catalytic activity">
    <reaction evidence="6">
        <text>octanoate + ATP + CoA = octanoyl-CoA + AMP + diphosphate</text>
        <dbReference type="Rhea" id="RHEA:33631"/>
        <dbReference type="ChEBI" id="CHEBI:25646"/>
        <dbReference type="ChEBI" id="CHEBI:30616"/>
        <dbReference type="ChEBI" id="CHEBI:33019"/>
        <dbReference type="ChEBI" id="CHEBI:57287"/>
        <dbReference type="ChEBI" id="CHEBI:57386"/>
        <dbReference type="ChEBI" id="CHEBI:456215"/>
    </reaction>
</comment>
<keyword evidence="2" id="KW-0436">Ligase</keyword>
<name>A0A1E1X6R2_9ACAR</name>
<comment type="catalytic activity">
    <reaction evidence="7">
        <text>a medium-chain fatty acid + ATP + CoA = a medium-chain fatty acyl-CoA + AMP + diphosphate</text>
        <dbReference type="Rhea" id="RHEA:48340"/>
        <dbReference type="ChEBI" id="CHEBI:30616"/>
        <dbReference type="ChEBI" id="CHEBI:33019"/>
        <dbReference type="ChEBI" id="CHEBI:57287"/>
        <dbReference type="ChEBI" id="CHEBI:59558"/>
        <dbReference type="ChEBI" id="CHEBI:90546"/>
        <dbReference type="ChEBI" id="CHEBI:456215"/>
        <dbReference type="EC" id="6.2.1.2"/>
    </reaction>
</comment>
<dbReference type="InterPro" id="IPR042099">
    <property type="entry name" value="ANL_N_sf"/>
</dbReference>
<dbReference type="Gene3D" id="3.30.300.30">
    <property type="match status" value="1"/>
</dbReference>
<sequence>MLSSRGSTTMALLRRTKPLVRTLIRARCHTAARPRSAVIVEPQKLVTSYRCEPSEMRLSGETYGQHIDAAAVKWGDEVGWVFQQENQHITFTNFKYDVDRVCKGLLSAGFTKGDTIAIWSPNTYNWIVLYGAMAKAGIISACVHPAYTAAEFDKVMTKVRFTGIFIPESFKVLKYYETLCAMIPELEDSNPGQLNCKKYPFLKTVIVDSEKALPGCISWQEILQGGNADLAEAERRVSMDDPLTIVFTSGTTGTPKAAMISHHGFVNNSIMYDHASPDLQRIVLCSPLPFFHVFGMTTVLGLTVVRGNCSVVPCAGYDTKEILKSIHTYRCSQVAGAPTMISDMINHADFHKLDLSSLTRVIMGGNAVTPDMRKLAREKFKADIWVGYGATETTTAATLVTEKDPESKQSTTVGKPMGYVEVKIADPTTGKETPINEPGEVWVRGHNVFLGYHNDEEKTKEVKAPCGWYKTGDLGKMDEDGYLSIIGRLKDMIIRGGENIYPIEIEEVLATHPAVSECHVIGVPDSRMGEELCAWMVLKPNSKVTDEELQQYCKGKLSRFKIPKYFLYEAEYPKTAIGKAQKNKMREIAAKKLGL</sequence>
<dbReference type="InterPro" id="IPR025110">
    <property type="entry name" value="AMP-bd_C"/>
</dbReference>
<evidence type="ECO:0000256" key="4">
    <source>
        <dbReference type="ARBA" id="ARBA00039009"/>
    </source>
</evidence>
<evidence type="ECO:0000259" key="9">
    <source>
        <dbReference type="Pfam" id="PF13193"/>
    </source>
</evidence>
<dbReference type="Pfam" id="PF13193">
    <property type="entry name" value="AMP-binding_C"/>
    <property type="match status" value="1"/>
</dbReference>
<comment type="similarity">
    <text evidence="1">Belongs to the ATP-dependent AMP-binding enzyme family.</text>
</comment>
<evidence type="ECO:0000256" key="5">
    <source>
        <dbReference type="ARBA" id="ARBA00039638"/>
    </source>
</evidence>
<dbReference type="EC" id="6.2.1.2" evidence="4"/>
<dbReference type="FunFam" id="3.30.300.30:FF:000008">
    <property type="entry name" value="2,3-dihydroxybenzoate-AMP ligase"/>
    <property type="match status" value="1"/>
</dbReference>
<dbReference type="PANTHER" id="PTHR43201:SF5">
    <property type="entry name" value="MEDIUM-CHAIN ACYL-COA LIGASE ACSF2, MITOCHONDRIAL"/>
    <property type="match status" value="1"/>
</dbReference>
<dbReference type="GO" id="GO:0006631">
    <property type="term" value="P:fatty acid metabolic process"/>
    <property type="evidence" value="ECO:0007669"/>
    <property type="project" value="TreeGrafter"/>
</dbReference>
<reference evidence="10" key="1">
    <citation type="journal article" date="2017" name="Front. Cell. Infect. Microbiol.">
        <title>The Distinct Transcriptional Response of the Midgut of Amblyomma sculptum and Amblyomma aureolatum Ticks to Rickettsia rickettsii Correlates to Their Differences in Susceptibility to Infection.</title>
        <authorList>
            <person name="Martins L.A."/>
            <person name="Galletti M.F.B.M."/>
            <person name="Ribeiro J.M."/>
            <person name="Fujita A."/>
            <person name="Costa F.B."/>
            <person name="Labruna M.B."/>
            <person name="Daffre S."/>
            <person name="Fogaca A.C."/>
        </authorList>
    </citation>
    <scope>NUCLEOTIDE SEQUENCE</scope>
</reference>
<dbReference type="PANTHER" id="PTHR43201">
    <property type="entry name" value="ACYL-COA SYNTHETASE"/>
    <property type="match status" value="1"/>
</dbReference>
<evidence type="ECO:0000256" key="6">
    <source>
        <dbReference type="ARBA" id="ARBA00047319"/>
    </source>
</evidence>
<dbReference type="Pfam" id="PF00501">
    <property type="entry name" value="AMP-binding"/>
    <property type="match status" value="1"/>
</dbReference>
<comment type="function">
    <text evidence="3">Acyl-CoA synthases catalyze the initial reaction in fatty acid metabolism, by forming a thioester with CoA. Has some preference toward medium-chain substrates. Plays a role in adipocyte differentiation.</text>
</comment>
<organism evidence="10">
    <name type="scientific">Amblyomma aureolatum</name>
    <dbReference type="NCBI Taxonomy" id="187763"/>
    <lineage>
        <taxon>Eukaryota</taxon>
        <taxon>Metazoa</taxon>
        <taxon>Ecdysozoa</taxon>
        <taxon>Arthropoda</taxon>
        <taxon>Chelicerata</taxon>
        <taxon>Arachnida</taxon>
        <taxon>Acari</taxon>
        <taxon>Parasitiformes</taxon>
        <taxon>Ixodida</taxon>
        <taxon>Ixodoidea</taxon>
        <taxon>Ixodidae</taxon>
        <taxon>Amblyomminae</taxon>
        <taxon>Amblyomma</taxon>
    </lineage>
</organism>
<dbReference type="Gene3D" id="3.40.50.12780">
    <property type="entry name" value="N-terminal domain of ligase-like"/>
    <property type="match status" value="1"/>
</dbReference>
<evidence type="ECO:0000313" key="10">
    <source>
        <dbReference type="EMBL" id="JAT94736.1"/>
    </source>
</evidence>
<accession>A0A1E1X6R2</accession>
<evidence type="ECO:0000256" key="7">
    <source>
        <dbReference type="ARBA" id="ARBA00048277"/>
    </source>
</evidence>
<feature type="domain" description="AMP-binding enzyme C-terminal" evidence="9">
    <location>
        <begin position="504"/>
        <end position="579"/>
    </location>
</feature>
<evidence type="ECO:0000259" key="8">
    <source>
        <dbReference type="Pfam" id="PF00501"/>
    </source>
</evidence>
<dbReference type="SUPFAM" id="SSF56801">
    <property type="entry name" value="Acetyl-CoA synthetase-like"/>
    <property type="match status" value="1"/>
</dbReference>
<feature type="domain" description="AMP-dependent synthetase/ligase" evidence="8">
    <location>
        <begin position="70"/>
        <end position="453"/>
    </location>
</feature>
<evidence type="ECO:0000256" key="3">
    <source>
        <dbReference type="ARBA" id="ARBA00037247"/>
    </source>
</evidence>
<protein>
    <recommendedName>
        <fullName evidence="5">Medium-chain acyl-CoA ligase ACSF2, mitochondrial</fullName>
        <ecNumber evidence="4">6.2.1.2</ecNumber>
    </recommendedName>
</protein>
<dbReference type="InterPro" id="IPR045851">
    <property type="entry name" value="AMP-bd_C_sf"/>
</dbReference>
<dbReference type="PROSITE" id="PS00455">
    <property type="entry name" value="AMP_BINDING"/>
    <property type="match status" value="1"/>
</dbReference>
<dbReference type="GO" id="GO:0031956">
    <property type="term" value="F:medium-chain fatty acid-CoA ligase activity"/>
    <property type="evidence" value="ECO:0007669"/>
    <property type="project" value="UniProtKB-EC"/>
</dbReference>
<dbReference type="EMBL" id="GFAC01004452">
    <property type="protein sequence ID" value="JAT94736.1"/>
    <property type="molecule type" value="mRNA"/>
</dbReference>
<proteinExistence type="evidence at transcript level"/>
<evidence type="ECO:0000256" key="2">
    <source>
        <dbReference type="ARBA" id="ARBA00022598"/>
    </source>
</evidence>
<dbReference type="InterPro" id="IPR000873">
    <property type="entry name" value="AMP-dep_synth/lig_dom"/>
</dbReference>
<dbReference type="AlphaFoldDB" id="A0A1E1X6R2"/>